<evidence type="ECO:0000256" key="1">
    <source>
        <dbReference type="SAM" id="Phobius"/>
    </source>
</evidence>
<protein>
    <submittedName>
        <fullName evidence="2">Uncharacterized protein</fullName>
    </submittedName>
</protein>
<evidence type="ECO:0000313" key="2">
    <source>
        <dbReference type="EMBL" id="OAF65177.1"/>
    </source>
</evidence>
<comment type="caution">
    <text evidence="2">The sequence shown here is derived from an EMBL/GenBank/DDBJ whole genome shotgun (WGS) entry which is preliminary data.</text>
</comment>
<sequence>MDKGDMIGEINQIIRVKIPATDDVKEAIEYGIFTYTAIKEPTVIAIDVVFECLLPSFGIMISHMYYMYNVDNEMRNYSNKQVSKNIHHFLIVFILHHMILQVVLIMYTNIIRKTFYDTITNVSQFTLIVIFSVIMMQSLLVVFFNLKEKCIKDNCTFNPVTFGHTCHRSFECPIYSYNEHYLQFELFK</sequence>
<keyword evidence="1" id="KW-0812">Transmembrane</keyword>
<accession>A0A177AT28</accession>
<keyword evidence="1" id="KW-0472">Membrane</keyword>
<proteinExistence type="predicted"/>
<dbReference type="Proteomes" id="UP000078046">
    <property type="component" value="Unassembled WGS sequence"/>
</dbReference>
<gene>
    <name evidence="2" type="ORF">A3Q56_07107</name>
</gene>
<evidence type="ECO:0000313" key="3">
    <source>
        <dbReference type="Proteomes" id="UP000078046"/>
    </source>
</evidence>
<feature type="transmembrane region" description="Helical" evidence="1">
    <location>
        <begin position="122"/>
        <end position="144"/>
    </location>
</feature>
<dbReference type="AlphaFoldDB" id="A0A177AT28"/>
<keyword evidence="1" id="KW-1133">Transmembrane helix</keyword>
<feature type="transmembrane region" description="Helical" evidence="1">
    <location>
        <begin position="43"/>
        <end position="68"/>
    </location>
</feature>
<organism evidence="2 3">
    <name type="scientific">Intoshia linei</name>
    <dbReference type="NCBI Taxonomy" id="1819745"/>
    <lineage>
        <taxon>Eukaryota</taxon>
        <taxon>Metazoa</taxon>
        <taxon>Spiralia</taxon>
        <taxon>Lophotrochozoa</taxon>
        <taxon>Mesozoa</taxon>
        <taxon>Orthonectida</taxon>
        <taxon>Rhopaluridae</taxon>
        <taxon>Intoshia</taxon>
    </lineage>
</organism>
<dbReference type="EMBL" id="LWCA01001410">
    <property type="protein sequence ID" value="OAF65177.1"/>
    <property type="molecule type" value="Genomic_DNA"/>
</dbReference>
<feature type="transmembrane region" description="Helical" evidence="1">
    <location>
        <begin position="89"/>
        <end position="110"/>
    </location>
</feature>
<keyword evidence="3" id="KW-1185">Reference proteome</keyword>
<name>A0A177AT28_9BILA</name>
<reference evidence="2 3" key="1">
    <citation type="submission" date="2016-04" db="EMBL/GenBank/DDBJ databases">
        <title>The genome of Intoshia linei affirms orthonectids as highly simplified spiralians.</title>
        <authorList>
            <person name="Mikhailov K.V."/>
            <person name="Slusarev G.S."/>
            <person name="Nikitin M.A."/>
            <person name="Logacheva M.D."/>
            <person name="Penin A."/>
            <person name="Aleoshin V."/>
            <person name="Panchin Y.V."/>
        </authorList>
    </citation>
    <scope>NUCLEOTIDE SEQUENCE [LARGE SCALE GENOMIC DNA]</scope>
    <source>
        <strain evidence="2">Intl2013</strain>
        <tissue evidence="2">Whole animal</tissue>
    </source>
</reference>